<dbReference type="SUPFAM" id="SSF54373">
    <property type="entry name" value="FAD-linked reductases, C-terminal domain"/>
    <property type="match status" value="1"/>
</dbReference>
<evidence type="ECO:0000256" key="6">
    <source>
        <dbReference type="SAM" id="Phobius"/>
    </source>
</evidence>
<keyword evidence="6" id="KW-0472">Membrane</keyword>
<dbReference type="AlphaFoldDB" id="A0A0C2F409"/>
<reference evidence="8 9" key="1">
    <citation type="journal article" date="2014" name="BMC Genomics">
        <title>Comparative genomics of the major fungal agents of human and animal Sporotrichosis: Sporothrix schenckii and Sporothrix brasiliensis.</title>
        <authorList>
            <person name="Teixeira M.M."/>
            <person name="de Almeida L.G."/>
            <person name="Kubitschek-Barreira P."/>
            <person name="Alves F.L."/>
            <person name="Kioshima E.S."/>
            <person name="Abadio A.K."/>
            <person name="Fernandes L."/>
            <person name="Derengowski L.S."/>
            <person name="Ferreira K.S."/>
            <person name="Souza R.C."/>
            <person name="Ruiz J.C."/>
            <person name="de Andrade N.C."/>
            <person name="Paes H.C."/>
            <person name="Nicola A.M."/>
            <person name="Albuquerque P."/>
            <person name="Gerber A.L."/>
            <person name="Martins V.P."/>
            <person name="Peconick L.D."/>
            <person name="Neto A.V."/>
            <person name="Chaucanez C.B."/>
            <person name="Silva P.A."/>
            <person name="Cunha O.L."/>
            <person name="de Oliveira F.F."/>
            <person name="dos Santos T.C."/>
            <person name="Barros A.L."/>
            <person name="Soares M.A."/>
            <person name="de Oliveira L.M."/>
            <person name="Marini M.M."/>
            <person name="Villalobos-Duno H."/>
            <person name="Cunha M.M."/>
            <person name="de Hoog S."/>
            <person name="da Silveira J.F."/>
            <person name="Henrissat B."/>
            <person name="Nino-Vega G.A."/>
            <person name="Cisalpino P.S."/>
            <person name="Mora-Montes H.M."/>
            <person name="Almeida S.R."/>
            <person name="Stajich J.E."/>
            <person name="Lopes-Bezerra L.M."/>
            <person name="Vasconcelos A.T."/>
            <person name="Felipe M.S."/>
        </authorList>
    </citation>
    <scope>NUCLEOTIDE SEQUENCE [LARGE SCALE GENOMIC DNA]</scope>
    <source>
        <strain evidence="8 9">5110</strain>
    </source>
</reference>
<evidence type="ECO:0000256" key="3">
    <source>
        <dbReference type="ARBA" id="ARBA00022827"/>
    </source>
</evidence>
<dbReference type="OrthoDB" id="40579at2759"/>
<gene>
    <name evidence="8" type="ORF">SPBR_04254</name>
</gene>
<dbReference type="GO" id="GO:0071949">
    <property type="term" value="F:FAD binding"/>
    <property type="evidence" value="ECO:0007669"/>
    <property type="project" value="InterPro"/>
</dbReference>
<evidence type="ECO:0000259" key="7">
    <source>
        <dbReference type="Pfam" id="PF01494"/>
    </source>
</evidence>
<dbReference type="InterPro" id="IPR036188">
    <property type="entry name" value="FAD/NAD-bd_sf"/>
</dbReference>
<keyword evidence="5" id="KW-0503">Monooxygenase</keyword>
<evidence type="ECO:0000256" key="1">
    <source>
        <dbReference type="ARBA" id="ARBA00007992"/>
    </source>
</evidence>
<evidence type="ECO:0000313" key="9">
    <source>
        <dbReference type="Proteomes" id="UP000031575"/>
    </source>
</evidence>
<name>A0A0C2F409_9PEZI</name>
<dbReference type="VEuPathDB" id="FungiDB:SPBR_04254"/>
<sequence length="433" mass="45749">MGSQDDQFTIIIVGGGIAGLVAAIALRAPRRHITVLERSRMLHEVGALISLQPNASKIVTKLGLDPFLAAASPLVDRGFRLFDQAGHVVRELPLDTARFGADRVLYHRQDLHAALRDAAVSDAGVLPGAPVAIRTAAAVVSCLPEDGLVVLADGSRLQGDLVVGADGIKSVVRSSVLGAQAAQYQPIPTGLSAYRVLMPRSLLDGVAGLPPSVTLSDPAITSMVVGGDRRVIMGPGRGGALYGFVALVPDSSCANEASASEDTKEDNDSSWVRAGSKAELKAAFAGFAPWLMDLFEAASDDDIGLWQLRDLDPLPRWTRGRVVLVGDAAHAMLPTQGQGASQSVEDAEALAAFLAEVGPGATKPTGQEIDSVLQKVWEARHDRVSLIQAYSRQQAKPATESGSQKVTLDPGEFLQFNCDYDGAVDWLKRRRAA</sequence>
<proteinExistence type="inferred from homology"/>
<evidence type="ECO:0000313" key="8">
    <source>
        <dbReference type="EMBL" id="KIH93624.1"/>
    </source>
</evidence>
<organism evidence="8 9">
    <name type="scientific">Sporothrix brasiliensis 5110</name>
    <dbReference type="NCBI Taxonomy" id="1398154"/>
    <lineage>
        <taxon>Eukaryota</taxon>
        <taxon>Fungi</taxon>
        <taxon>Dikarya</taxon>
        <taxon>Ascomycota</taxon>
        <taxon>Pezizomycotina</taxon>
        <taxon>Sordariomycetes</taxon>
        <taxon>Sordariomycetidae</taxon>
        <taxon>Ophiostomatales</taxon>
        <taxon>Ophiostomataceae</taxon>
        <taxon>Sporothrix</taxon>
    </lineage>
</organism>
<dbReference type="PRINTS" id="PR00420">
    <property type="entry name" value="RNGMNOXGNASE"/>
</dbReference>
<accession>A0A0C2F409</accession>
<keyword evidence="6" id="KW-1133">Transmembrane helix</keyword>
<dbReference type="PANTHER" id="PTHR13789">
    <property type="entry name" value="MONOOXYGENASE"/>
    <property type="match status" value="1"/>
</dbReference>
<protein>
    <recommendedName>
        <fullName evidence="7">FAD-binding domain-containing protein</fullName>
    </recommendedName>
</protein>
<dbReference type="GO" id="GO:0004497">
    <property type="term" value="F:monooxygenase activity"/>
    <property type="evidence" value="ECO:0007669"/>
    <property type="project" value="UniProtKB-KW"/>
</dbReference>
<dbReference type="Pfam" id="PF01494">
    <property type="entry name" value="FAD_binding_3"/>
    <property type="match status" value="1"/>
</dbReference>
<dbReference type="GeneID" id="63677458"/>
<feature type="transmembrane region" description="Helical" evidence="6">
    <location>
        <begin position="6"/>
        <end position="26"/>
    </location>
</feature>
<keyword evidence="2" id="KW-0285">Flavoprotein</keyword>
<keyword evidence="9" id="KW-1185">Reference proteome</keyword>
<evidence type="ECO:0000256" key="5">
    <source>
        <dbReference type="ARBA" id="ARBA00023033"/>
    </source>
</evidence>
<keyword evidence="3" id="KW-0274">FAD</keyword>
<evidence type="ECO:0000256" key="4">
    <source>
        <dbReference type="ARBA" id="ARBA00023002"/>
    </source>
</evidence>
<dbReference type="EMBL" id="AWTV01000005">
    <property type="protein sequence ID" value="KIH93624.1"/>
    <property type="molecule type" value="Genomic_DNA"/>
</dbReference>
<dbReference type="PANTHER" id="PTHR13789:SF314">
    <property type="entry name" value="FAD-BINDING DOMAIN-CONTAINING PROTEIN"/>
    <property type="match status" value="1"/>
</dbReference>
<dbReference type="Gene3D" id="3.50.50.60">
    <property type="entry name" value="FAD/NAD(P)-binding domain"/>
    <property type="match status" value="1"/>
</dbReference>
<comment type="caution">
    <text evidence="8">The sequence shown here is derived from an EMBL/GenBank/DDBJ whole genome shotgun (WGS) entry which is preliminary data.</text>
</comment>
<dbReference type="HOGENOM" id="CLU_009665_19_0_1"/>
<keyword evidence="6" id="KW-0812">Transmembrane</keyword>
<dbReference type="Pfam" id="PF13450">
    <property type="entry name" value="NAD_binding_8"/>
    <property type="match status" value="1"/>
</dbReference>
<evidence type="ECO:0000256" key="2">
    <source>
        <dbReference type="ARBA" id="ARBA00022630"/>
    </source>
</evidence>
<comment type="similarity">
    <text evidence="1">Belongs to the paxM FAD-dependent monooxygenase family.</text>
</comment>
<dbReference type="SUPFAM" id="SSF51905">
    <property type="entry name" value="FAD/NAD(P)-binding domain"/>
    <property type="match status" value="1"/>
</dbReference>
<dbReference type="RefSeq" id="XP_040621634.1">
    <property type="nucleotide sequence ID" value="XM_040762537.1"/>
</dbReference>
<dbReference type="InterPro" id="IPR050493">
    <property type="entry name" value="FAD-dep_Monooxygenase_BioMet"/>
</dbReference>
<feature type="domain" description="FAD-binding" evidence="7">
    <location>
        <begin position="316"/>
        <end position="363"/>
    </location>
</feature>
<dbReference type="InterPro" id="IPR002938">
    <property type="entry name" value="FAD-bd"/>
</dbReference>
<dbReference type="Proteomes" id="UP000031575">
    <property type="component" value="Unassembled WGS sequence"/>
</dbReference>
<keyword evidence="4" id="KW-0560">Oxidoreductase</keyword>